<organism evidence="1">
    <name type="scientific">Anguilla anguilla</name>
    <name type="common">European freshwater eel</name>
    <name type="synonym">Muraena anguilla</name>
    <dbReference type="NCBI Taxonomy" id="7936"/>
    <lineage>
        <taxon>Eukaryota</taxon>
        <taxon>Metazoa</taxon>
        <taxon>Chordata</taxon>
        <taxon>Craniata</taxon>
        <taxon>Vertebrata</taxon>
        <taxon>Euteleostomi</taxon>
        <taxon>Actinopterygii</taxon>
        <taxon>Neopterygii</taxon>
        <taxon>Teleostei</taxon>
        <taxon>Anguilliformes</taxon>
        <taxon>Anguillidae</taxon>
        <taxon>Anguilla</taxon>
    </lineage>
</organism>
<dbReference type="AlphaFoldDB" id="A0A0E9UJW5"/>
<name>A0A0E9UJW5_ANGAN</name>
<protein>
    <submittedName>
        <fullName evidence="1">Uncharacterized protein</fullName>
    </submittedName>
</protein>
<evidence type="ECO:0000313" key="1">
    <source>
        <dbReference type="EMBL" id="JAH65565.1"/>
    </source>
</evidence>
<dbReference type="EMBL" id="GBXM01043012">
    <property type="protein sequence ID" value="JAH65565.1"/>
    <property type="molecule type" value="Transcribed_RNA"/>
</dbReference>
<sequence>MTPNERMTKKKPKKKPTHS</sequence>
<reference evidence="1" key="2">
    <citation type="journal article" date="2015" name="Fish Shellfish Immunol.">
        <title>Early steps in the European eel (Anguilla anguilla)-Vibrio vulnificus interaction in the gills: Role of the RtxA13 toxin.</title>
        <authorList>
            <person name="Callol A."/>
            <person name="Pajuelo D."/>
            <person name="Ebbesson L."/>
            <person name="Teles M."/>
            <person name="MacKenzie S."/>
            <person name="Amaro C."/>
        </authorList>
    </citation>
    <scope>NUCLEOTIDE SEQUENCE</scope>
</reference>
<accession>A0A0E9UJW5</accession>
<proteinExistence type="predicted"/>
<reference evidence="1" key="1">
    <citation type="submission" date="2014-11" db="EMBL/GenBank/DDBJ databases">
        <authorList>
            <person name="Amaro Gonzalez C."/>
        </authorList>
    </citation>
    <scope>NUCLEOTIDE SEQUENCE</scope>
</reference>